<dbReference type="InterPro" id="IPR023214">
    <property type="entry name" value="HAD_sf"/>
</dbReference>
<name>A0A1C0Z2K3_9BACL</name>
<comment type="caution">
    <text evidence="1">The sequence shown here is derived from an EMBL/GenBank/DDBJ whole genome shotgun (WGS) entry which is preliminary data.</text>
</comment>
<dbReference type="Gene3D" id="3.30.1240.10">
    <property type="match status" value="1"/>
</dbReference>
<dbReference type="GO" id="GO:0016791">
    <property type="term" value="F:phosphatase activity"/>
    <property type="evidence" value="ECO:0007669"/>
    <property type="project" value="TreeGrafter"/>
</dbReference>
<evidence type="ECO:0000313" key="2">
    <source>
        <dbReference type="Proteomes" id="UP000093482"/>
    </source>
</evidence>
<dbReference type="NCBIfam" id="TIGR00099">
    <property type="entry name" value="Cof-subfamily"/>
    <property type="match status" value="1"/>
</dbReference>
<keyword evidence="2" id="KW-1185">Reference proteome</keyword>
<gene>
    <name evidence="1" type="ORF">A6K76_05015</name>
</gene>
<evidence type="ECO:0000313" key="1">
    <source>
        <dbReference type="EMBL" id="OCS93697.1"/>
    </source>
</evidence>
<dbReference type="InterPro" id="IPR000150">
    <property type="entry name" value="Cof"/>
</dbReference>
<dbReference type="Pfam" id="PF08282">
    <property type="entry name" value="Hydrolase_3"/>
    <property type="match status" value="1"/>
</dbReference>
<dbReference type="Proteomes" id="UP000093482">
    <property type="component" value="Unassembled WGS sequence"/>
</dbReference>
<organism evidence="1 2">
    <name type="scientific">Caryophanon latum</name>
    <dbReference type="NCBI Taxonomy" id="33977"/>
    <lineage>
        <taxon>Bacteria</taxon>
        <taxon>Bacillati</taxon>
        <taxon>Bacillota</taxon>
        <taxon>Bacilli</taxon>
        <taxon>Bacillales</taxon>
        <taxon>Caryophanaceae</taxon>
        <taxon>Caryophanon</taxon>
    </lineage>
</organism>
<proteinExistence type="predicted"/>
<dbReference type="SFLD" id="SFLDG01140">
    <property type="entry name" value="C2.B:_Phosphomannomutase_and_P"/>
    <property type="match status" value="1"/>
</dbReference>
<dbReference type="GO" id="GO:0000287">
    <property type="term" value="F:magnesium ion binding"/>
    <property type="evidence" value="ECO:0007669"/>
    <property type="project" value="TreeGrafter"/>
</dbReference>
<reference evidence="1 2" key="1">
    <citation type="submission" date="2016-07" db="EMBL/GenBank/DDBJ databases">
        <title>Caryophanon latum genome sequencing.</title>
        <authorList>
            <person name="Verma A."/>
            <person name="Pal Y."/>
            <person name="Krishnamurthi S."/>
        </authorList>
    </citation>
    <scope>NUCLEOTIDE SEQUENCE [LARGE SCALE GENOMIC DNA]</scope>
    <source>
        <strain evidence="1 2">DSM 14151</strain>
    </source>
</reference>
<dbReference type="SFLD" id="SFLDS00003">
    <property type="entry name" value="Haloacid_Dehalogenase"/>
    <property type="match status" value="1"/>
</dbReference>
<protein>
    <submittedName>
        <fullName evidence="1">Hydrolase Cof</fullName>
    </submittedName>
</protein>
<dbReference type="SFLD" id="SFLDG01144">
    <property type="entry name" value="C2.B.4:_PGP_Like"/>
    <property type="match status" value="1"/>
</dbReference>
<dbReference type="RefSeq" id="WP_066461595.1">
    <property type="nucleotide sequence ID" value="NZ_MATO01000006.1"/>
</dbReference>
<dbReference type="InterPro" id="IPR036412">
    <property type="entry name" value="HAD-like_sf"/>
</dbReference>
<dbReference type="GO" id="GO:0005829">
    <property type="term" value="C:cytosol"/>
    <property type="evidence" value="ECO:0007669"/>
    <property type="project" value="TreeGrafter"/>
</dbReference>
<dbReference type="PANTHER" id="PTHR10000">
    <property type="entry name" value="PHOSPHOSERINE PHOSPHATASE"/>
    <property type="match status" value="1"/>
</dbReference>
<dbReference type="PANTHER" id="PTHR10000:SF25">
    <property type="entry name" value="PHOSPHATASE YKRA-RELATED"/>
    <property type="match status" value="1"/>
</dbReference>
<dbReference type="OrthoDB" id="9810101at2"/>
<sequence length="257" mass="28803">MTNKLLFFDVDGTLYNSQKQLSYATKEAIQLAKENGHIVAIATGRGPFMIEELRRELAIDTFVTYNGQYVVHEGDIIFTDELTKEQQHDIIAFAASRNEPVVFMTAAEMIASVPNHGGIGASLSTLKYPYPRVEADYFKNNPVYQLLLYTPVEQERIYTERFDYVQLVRWHETSCDVLPKAGSKARGIQKLAERLGFSMDDVIAFGDGLNDVEMLQAARIGVCLGNGHEKAKEAADYVVAHVDDEGLSQAMRMLELI</sequence>
<accession>A0A1C0Z2K3</accession>
<dbReference type="SUPFAM" id="SSF56784">
    <property type="entry name" value="HAD-like"/>
    <property type="match status" value="1"/>
</dbReference>
<dbReference type="AlphaFoldDB" id="A0A1C0Z2K3"/>
<dbReference type="Gene3D" id="3.40.50.1000">
    <property type="entry name" value="HAD superfamily/HAD-like"/>
    <property type="match status" value="1"/>
</dbReference>
<keyword evidence="1" id="KW-0378">Hydrolase</keyword>
<dbReference type="PROSITE" id="PS01228">
    <property type="entry name" value="COF_1"/>
    <property type="match status" value="1"/>
</dbReference>
<dbReference type="CDD" id="cd07517">
    <property type="entry name" value="HAD_HPP"/>
    <property type="match status" value="1"/>
</dbReference>
<dbReference type="PROSITE" id="PS01229">
    <property type="entry name" value="COF_2"/>
    <property type="match status" value="1"/>
</dbReference>
<dbReference type="EMBL" id="MATO01000006">
    <property type="protein sequence ID" value="OCS93697.1"/>
    <property type="molecule type" value="Genomic_DNA"/>
</dbReference>